<dbReference type="RefSeq" id="WP_378996692.1">
    <property type="nucleotide sequence ID" value="NZ_JBHSMT010000013.1"/>
</dbReference>
<comment type="caution">
    <text evidence="2">The sequence shown here is derived from an EMBL/GenBank/DDBJ whole genome shotgun (WGS) entry which is preliminary data.</text>
</comment>
<evidence type="ECO:0008006" key="4">
    <source>
        <dbReference type="Google" id="ProtNLM"/>
    </source>
</evidence>
<accession>A0ABW0M743</accession>
<name>A0ABW0M743_9BURK</name>
<gene>
    <name evidence="2" type="ORF">ACFPM8_07610</name>
</gene>
<proteinExistence type="predicted"/>
<sequence>MNKLFACLFVCAATLGFASTAPAATPEAKATYKAAEDSAAADYKIARAKCDSLTGNPKDVCIEEAKAAEKRSNAEAEAQFKHTLKARTSARIAMAEADYAVAKAKCGAMVGNDKDVCIKEAKAVETKAIADAKAHKKVAEAKTEAREDTRDAQYDAALEKCSALAGAAKDTCIASTKVQFGK</sequence>
<keyword evidence="3" id="KW-1185">Reference proteome</keyword>
<evidence type="ECO:0000256" key="1">
    <source>
        <dbReference type="SAM" id="SignalP"/>
    </source>
</evidence>
<evidence type="ECO:0000313" key="2">
    <source>
        <dbReference type="EMBL" id="MFC5473823.1"/>
    </source>
</evidence>
<keyword evidence="1" id="KW-0732">Signal</keyword>
<feature type="signal peptide" evidence="1">
    <location>
        <begin position="1"/>
        <end position="23"/>
    </location>
</feature>
<reference evidence="3" key="1">
    <citation type="journal article" date="2019" name="Int. J. Syst. Evol. Microbiol.">
        <title>The Global Catalogue of Microorganisms (GCM) 10K type strain sequencing project: providing services to taxonomists for standard genome sequencing and annotation.</title>
        <authorList>
            <consortium name="The Broad Institute Genomics Platform"/>
            <consortium name="The Broad Institute Genome Sequencing Center for Infectious Disease"/>
            <person name="Wu L."/>
            <person name="Ma J."/>
        </authorList>
    </citation>
    <scope>NUCLEOTIDE SEQUENCE [LARGE SCALE GENOMIC DNA]</scope>
    <source>
        <strain evidence="3">JCM 17066</strain>
    </source>
</reference>
<organism evidence="2 3">
    <name type="scientific">Paraherbaspirillum soli</name>
    <dbReference type="NCBI Taxonomy" id="631222"/>
    <lineage>
        <taxon>Bacteria</taxon>
        <taxon>Pseudomonadati</taxon>
        <taxon>Pseudomonadota</taxon>
        <taxon>Betaproteobacteria</taxon>
        <taxon>Burkholderiales</taxon>
        <taxon>Oxalobacteraceae</taxon>
        <taxon>Paraherbaspirillum</taxon>
    </lineage>
</organism>
<feature type="chain" id="PRO_5045298939" description="Cell envelope biogenesis protein TolA" evidence="1">
    <location>
        <begin position="24"/>
        <end position="182"/>
    </location>
</feature>
<protein>
    <recommendedName>
        <fullName evidence="4">Cell envelope biogenesis protein TolA</fullName>
    </recommendedName>
</protein>
<dbReference type="Proteomes" id="UP001596045">
    <property type="component" value="Unassembled WGS sequence"/>
</dbReference>
<evidence type="ECO:0000313" key="3">
    <source>
        <dbReference type="Proteomes" id="UP001596045"/>
    </source>
</evidence>
<dbReference type="EMBL" id="JBHSMT010000013">
    <property type="protein sequence ID" value="MFC5473823.1"/>
    <property type="molecule type" value="Genomic_DNA"/>
</dbReference>